<sequence length="376" mass="39217">MASVKIPAVVMRGGTNNGVFFNQRDLPADPAARDRLLVRLAGHPDACPMMGAGTDGAEPLKVVVVGKSMRLDADVDVLFGDIDATAERIVWSSRCGTLAGGVGPFAVQQGLVPVHEGSNVIQVWQQDPGRHLRSHVVVRDGDVIEEGMFLEDGSTFPAADVRLDYLDEGLGGILPTGQPQDTLDVPDLGCVPATLLNAGVPTAFVRATDLGLTGRELPDSLRRQAKALAVLDAVRIEAAARMGASAGVRAAARLLADLRIVWIAAPSAYRTGQGLEVPRANVDVLARVFAGGQAQRSLDGPAAIATAAAAALPGSLVSQVARTLPGVATRIGHASGVLTVDASVVRRSSGWIMERASMSRSARCLMSGWLHVPMSV</sequence>
<dbReference type="EMBL" id="JACBYR010000001">
    <property type="protein sequence ID" value="NYE83180.1"/>
    <property type="molecule type" value="Genomic_DNA"/>
</dbReference>
<proteinExistence type="inferred from homology"/>
<dbReference type="GO" id="GO:0016853">
    <property type="term" value="F:isomerase activity"/>
    <property type="evidence" value="ECO:0007669"/>
    <property type="project" value="UniProtKB-KW"/>
</dbReference>
<dbReference type="Pfam" id="PF04303">
    <property type="entry name" value="PrpF"/>
    <property type="match status" value="1"/>
</dbReference>
<dbReference type="PANTHER" id="PTHR43709:SF2">
    <property type="entry name" value="DUF453 DOMAIN PROTEIN (AFU_ORTHOLOGUE AFUA_6G00360)"/>
    <property type="match status" value="1"/>
</dbReference>
<dbReference type="Gene3D" id="3.10.310.10">
    <property type="entry name" value="Diaminopimelate Epimerase, Chain A, domain 1"/>
    <property type="match status" value="2"/>
</dbReference>
<keyword evidence="2" id="KW-0413">Isomerase</keyword>
<dbReference type="Proteomes" id="UP000542125">
    <property type="component" value="Unassembled WGS sequence"/>
</dbReference>
<reference evidence="3 4" key="1">
    <citation type="submission" date="2020-07" db="EMBL/GenBank/DDBJ databases">
        <title>Genomic Encyclopedia of Type Strains, Phase IV (KMG-V): Genome sequencing to study the core and pangenomes of soil and plant-associated prokaryotes.</title>
        <authorList>
            <person name="Whitman W."/>
        </authorList>
    </citation>
    <scope>NUCLEOTIDE SEQUENCE [LARGE SCALE GENOMIC DNA]</scope>
    <source>
        <strain evidence="3 4">SAS40</strain>
    </source>
</reference>
<comment type="caution">
    <text evidence="3">The sequence shown here is derived from an EMBL/GenBank/DDBJ whole genome shotgun (WGS) entry which is preliminary data.</text>
</comment>
<evidence type="ECO:0000256" key="1">
    <source>
        <dbReference type="ARBA" id="ARBA00007673"/>
    </source>
</evidence>
<evidence type="ECO:0000313" key="3">
    <source>
        <dbReference type="EMBL" id="NYE83180.1"/>
    </source>
</evidence>
<name>A0A7Y9IU77_9BURK</name>
<keyword evidence="4" id="KW-1185">Reference proteome</keyword>
<dbReference type="PANTHER" id="PTHR43709">
    <property type="entry name" value="ACONITATE ISOMERASE-RELATED"/>
    <property type="match status" value="1"/>
</dbReference>
<dbReference type="AlphaFoldDB" id="A0A7Y9IU77"/>
<evidence type="ECO:0008006" key="5">
    <source>
        <dbReference type="Google" id="ProtNLM"/>
    </source>
</evidence>
<dbReference type="InterPro" id="IPR007400">
    <property type="entry name" value="PrpF-like"/>
</dbReference>
<dbReference type="RefSeq" id="WP_179586632.1">
    <property type="nucleotide sequence ID" value="NZ_JACBYR010000001.1"/>
</dbReference>
<gene>
    <name evidence="3" type="ORF">FHW18_002451</name>
</gene>
<organism evidence="3 4">
    <name type="scientific">Pigmentiphaga litoralis</name>
    <dbReference type="NCBI Taxonomy" id="516702"/>
    <lineage>
        <taxon>Bacteria</taxon>
        <taxon>Pseudomonadati</taxon>
        <taxon>Pseudomonadota</taxon>
        <taxon>Betaproteobacteria</taxon>
        <taxon>Burkholderiales</taxon>
        <taxon>Alcaligenaceae</taxon>
        <taxon>Pigmentiphaga</taxon>
    </lineage>
</organism>
<evidence type="ECO:0000256" key="2">
    <source>
        <dbReference type="ARBA" id="ARBA00023235"/>
    </source>
</evidence>
<protein>
    <recommendedName>
        <fullName evidence="5">PrpF protein</fullName>
    </recommendedName>
</protein>
<evidence type="ECO:0000313" key="4">
    <source>
        <dbReference type="Proteomes" id="UP000542125"/>
    </source>
</evidence>
<comment type="similarity">
    <text evidence="1">Belongs to the PrpF family.</text>
</comment>
<accession>A0A7Y9IU77</accession>
<dbReference type="SUPFAM" id="SSF54506">
    <property type="entry name" value="Diaminopimelate epimerase-like"/>
    <property type="match status" value="2"/>
</dbReference>